<dbReference type="EMBL" id="CP004353">
    <property type="protein sequence ID" value="AHI22843.1"/>
    <property type="molecule type" value="Genomic_DNA"/>
</dbReference>
<sequence length="61" mass="6979">MELLRGESRVLLHRIIVDMVATDDGDMAVEIETQGNPPFVMALGMLDLARDEMYRRIDDED</sequence>
<protein>
    <submittedName>
        <fullName evidence="1">Uncharacterized protein</fullName>
    </submittedName>
</protein>
<dbReference type="HOGENOM" id="CLU_2914720_0_0_11"/>
<evidence type="ECO:0000313" key="2">
    <source>
        <dbReference type="Proteomes" id="UP000019222"/>
    </source>
</evidence>
<gene>
    <name evidence="1" type="ORF">B843_07290</name>
</gene>
<evidence type="ECO:0000313" key="1">
    <source>
        <dbReference type="EMBL" id="AHI22843.1"/>
    </source>
</evidence>
<dbReference type="KEGG" id="cvt:B843_07290"/>
<reference evidence="1 2" key="1">
    <citation type="submission" date="2013-02" db="EMBL/GenBank/DDBJ databases">
        <title>The complete genome sequence of Corynebacterium vitaeruminis DSM 20294.</title>
        <authorList>
            <person name="Ruckert C."/>
            <person name="Albersmeier A."/>
            <person name="Kalinowski J."/>
        </authorList>
    </citation>
    <scope>NUCLEOTIDE SEQUENCE [LARGE SCALE GENOMIC DNA]</scope>
    <source>
        <strain evidence="2">ATCC 10234</strain>
    </source>
</reference>
<accession>W5Y8M5</accession>
<dbReference type="PATRIC" id="fig|1224164.3.peg.1462"/>
<name>W5Y8M5_9CORY</name>
<organism evidence="1 2">
    <name type="scientific">Corynebacterium vitaeruminis DSM 20294</name>
    <dbReference type="NCBI Taxonomy" id="1224164"/>
    <lineage>
        <taxon>Bacteria</taxon>
        <taxon>Bacillati</taxon>
        <taxon>Actinomycetota</taxon>
        <taxon>Actinomycetes</taxon>
        <taxon>Mycobacteriales</taxon>
        <taxon>Corynebacteriaceae</taxon>
        <taxon>Corynebacterium</taxon>
    </lineage>
</organism>
<proteinExistence type="predicted"/>
<keyword evidence="2" id="KW-1185">Reference proteome</keyword>
<dbReference type="Proteomes" id="UP000019222">
    <property type="component" value="Chromosome"/>
</dbReference>
<dbReference type="AlphaFoldDB" id="W5Y8M5"/>